<dbReference type="PIRSF" id="PIRSF001875">
    <property type="entry name" value="Alpha-defensin"/>
    <property type="match status" value="1"/>
</dbReference>
<dbReference type="PANTHER" id="PTHR11876:SF31">
    <property type="entry name" value="DEFENSIN ALPHA 10-RELATED"/>
    <property type="match status" value="1"/>
</dbReference>
<organism evidence="12 13">
    <name type="scientific">Rattus norvegicus</name>
    <name type="common">Rat</name>
    <dbReference type="NCBI Taxonomy" id="10116"/>
    <lineage>
        <taxon>Eukaryota</taxon>
        <taxon>Metazoa</taxon>
        <taxon>Chordata</taxon>
        <taxon>Craniata</taxon>
        <taxon>Vertebrata</taxon>
        <taxon>Euteleostomi</taxon>
        <taxon>Mammalia</taxon>
        <taxon>Eutheria</taxon>
        <taxon>Euarchontoglires</taxon>
        <taxon>Glires</taxon>
        <taxon>Rodentia</taxon>
        <taxon>Myomorpha</taxon>
        <taxon>Muroidea</taxon>
        <taxon>Muridae</taxon>
        <taxon>Murinae</taxon>
        <taxon>Rattus</taxon>
    </lineage>
</organism>
<reference evidence="12 13" key="1">
    <citation type="submission" date="2005-09" db="EMBL/GenBank/DDBJ databases">
        <authorList>
            <person name="Mural R.J."/>
            <person name="Li P.W."/>
            <person name="Adams M.D."/>
            <person name="Amanatides P.G."/>
            <person name="Baden-Tillson H."/>
            <person name="Barnstead M."/>
            <person name="Chin S.H."/>
            <person name="Dew I."/>
            <person name="Evans C.A."/>
            <person name="Ferriera S."/>
            <person name="Flanigan M."/>
            <person name="Fosler C."/>
            <person name="Glodek A."/>
            <person name="Gu Z."/>
            <person name="Holt R.A."/>
            <person name="Jennings D."/>
            <person name="Kraft C.L."/>
            <person name="Lu F."/>
            <person name="Nguyen T."/>
            <person name="Nusskern D.R."/>
            <person name="Pfannkoch C.M."/>
            <person name="Sitter C."/>
            <person name="Sutton G.G."/>
            <person name="Venter J.C."/>
            <person name="Wang Z."/>
            <person name="Woodage T."/>
            <person name="Zheng X.H."/>
            <person name="Zhong F."/>
        </authorList>
    </citation>
    <scope>NUCLEOTIDE SEQUENCE [LARGE SCALE GENOMIC DNA]</scope>
    <source>
        <strain>BN</strain>
        <strain evidence="13">Sprague-Dawley</strain>
    </source>
</reference>
<dbReference type="InterPro" id="IPR006081">
    <property type="entry name" value="Alpha-defensin_C"/>
</dbReference>
<keyword evidence="8" id="KW-0044">Antibiotic</keyword>
<feature type="signal peptide" evidence="10">
    <location>
        <begin position="1"/>
        <end position="19"/>
    </location>
</feature>
<protein>
    <submittedName>
        <fullName evidence="12">Defensin NP-4</fullName>
    </submittedName>
</protein>
<feature type="chain" id="PRO_5039901808" evidence="10">
    <location>
        <begin position="20"/>
        <end position="93"/>
    </location>
</feature>
<dbReference type="RefSeq" id="NP_775421.1">
    <property type="nucleotide sequence ID" value="NM_173299.3"/>
</dbReference>
<keyword evidence="3" id="KW-0964">Secreted</keyword>
<comment type="subcellular location">
    <subcellularLocation>
        <location evidence="1">Secreted</location>
    </subcellularLocation>
</comment>
<dbReference type="GO" id="GO:0031640">
    <property type="term" value="P:killing of cells of another organism"/>
    <property type="evidence" value="ECO:0007669"/>
    <property type="project" value="UniProtKB-KW"/>
</dbReference>
<dbReference type="InterPro" id="IPR016327">
    <property type="entry name" value="Alpha-defensin"/>
</dbReference>
<keyword evidence="5" id="KW-0295">Fungicide</keyword>
<dbReference type="EMBL" id="CH473970">
    <property type="protein sequence ID" value="EDM08973.1"/>
    <property type="molecule type" value="Genomic_DNA"/>
</dbReference>
<evidence type="ECO:0000313" key="13">
    <source>
        <dbReference type="Proteomes" id="UP000234681"/>
    </source>
</evidence>
<dbReference type="GO" id="GO:0050832">
    <property type="term" value="P:defense response to fungus"/>
    <property type="evidence" value="ECO:0007669"/>
    <property type="project" value="UniProtKB-KW"/>
</dbReference>
<dbReference type="CTD" id="286958"/>
<evidence type="ECO:0000256" key="2">
    <source>
        <dbReference type="ARBA" id="ARBA00006519"/>
    </source>
</evidence>
<name>A6IW99_RAT</name>
<keyword evidence="9" id="KW-1015">Disulfide bond</keyword>
<dbReference type="Proteomes" id="UP000234681">
    <property type="component" value="Chromosome 16"/>
</dbReference>
<dbReference type="GO" id="GO:0042742">
    <property type="term" value="P:defense response to bacterium"/>
    <property type="evidence" value="ECO:0007669"/>
    <property type="project" value="UniProtKB-KW"/>
</dbReference>
<dbReference type="SUPFAM" id="SSF57392">
    <property type="entry name" value="Defensin-like"/>
    <property type="match status" value="1"/>
</dbReference>
<dbReference type="RGD" id="727857">
    <property type="gene designation" value="Np4"/>
</dbReference>
<keyword evidence="4" id="KW-0929">Antimicrobial</keyword>
<feature type="domain" description="Mammalian defensins" evidence="11">
    <location>
        <begin position="64"/>
        <end position="92"/>
    </location>
</feature>
<sequence>MRTLTLLITLLLLALHTQAESPQERAKAAPDQDMVMEDQDIFISFGGYKGTVLQDAVVKAGQACYCRIGACVSGERLTGACGLNGRIYRLCCR</sequence>
<evidence type="ECO:0000256" key="4">
    <source>
        <dbReference type="ARBA" id="ARBA00022529"/>
    </source>
</evidence>
<dbReference type="InterPro" id="IPR002366">
    <property type="entry name" value="Alpha-defensin_N"/>
</dbReference>
<evidence type="ECO:0000256" key="7">
    <source>
        <dbReference type="ARBA" id="ARBA00022940"/>
    </source>
</evidence>
<evidence type="ECO:0000256" key="10">
    <source>
        <dbReference type="SAM" id="SignalP"/>
    </source>
</evidence>
<dbReference type="Pfam" id="PF00323">
    <property type="entry name" value="Defensin_1"/>
    <property type="match status" value="1"/>
</dbReference>
<keyword evidence="6 10" id="KW-0732">Signal</keyword>
<dbReference type="PANTHER" id="PTHR11876">
    <property type="entry name" value="ALPHA-DEFENSIN 1"/>
    <property type="match status" value="1"/>
</dbReference>
<evidence type="ECO:0000313" key="14">
    <source>
        <dbReference type="RGD" id="727857"/>
    </source>
</evidence>
<dbReference type="SMR" id="A6IW99"/>
<dbReference type="SMART" id="SM01418">
    <property type="entry name" value="Defensin_propep"/>
    <property type="match status" value="1"/>
</dbReference>
<dbReference type="OrthoDB" id="9837636at2759"/>
<evidence type="ECO:0000256" key="5">
    <source>
        <dbReference type="ARBA" id="ARBA00022577"/>
    </source>
</evidence>
<dbReference type="GeneID" id="286958"/>
<gene>
    <name evidence="12 14" type="primary">Np4</name>
    <name evidence="12" type="ORF">rCG_43334</name>
</gene>
<dbReference type="GO" id="GO:0005615">
    <property type="term" value="C:extracellular space"/>
    <property type="evidence" value="ECO:0007669"/>
    <property type="project" value="InterPro"/>
</dbReference>
<evidence type="ECO:0000256" key="6">
    <source>
        <dbReference type="ARBA" id="ARBA00022729"/>
    </source>
</evidence>
<dbReference type="SMART" id="SM00048">
    <property type="entry name" value="DEFSN"/>
    <property type="match status" value="1"/>
</dbReference>
<accession>A6IW99</accession>
<comment type="similarity">
    <text evidence="2">Belongs to the alpha-defensin family.</text>
</comment>
<dbReference type="Pfam" id="PF00879">
    <property type="entry name" value="Defensin_propep"/>
    <property type="match status" value="1"/>
</dbReference>
<evidence type="ECO:0000313" key="12">
    <source>
        <dbReference type="EMBL" id="EDM08973.1"/>
    </source>
</evidence>
<proteinExistence type="inferred from homology"/>
<keyword evidence="7" id="KW-0211">Defensin</keyword>
<dbReference type="InterPro" id="IPR006080">
    <property type="entry name" value="Beta/alpha-defensin_C"/>
</dbReference>
<dbReference type="PROSITE" id="PS00269">
    <property type="entry name" value="DEFENSIN"/>
    <property type="match status" value="1"/>
</dbReference>
<evidence type="ECO:0000256" key="8">
    <source>
        <dbReference type="ARBA" id="ARBA00023022"/>
    </source>
</evidence>
<dbReference type="KEGG" id="rno:286958"/>
<evidence type="ECO:0000256" key="1">
    <source>
        <dbReference type="ARBA" id="ARBA00004613"/>
    </source>
</evidence>
<evidence type="ECO:0000259" key="11">
    <source>
        <dbReference type="PROSITE" id="PS00269"/>
    </source>
</evidence>
<evidence type="ECO:0000256" key="9">
    <source>
        <dbReference type="ARBA" id="ARBA00023157"/>
    </source>
</evidence>
<evidence type="ECO:0000256" key="3">
    <source>
        <dbReference type="ARBA" id="ARBA00022525"/>
    </source>
</evidence>
<dbReference type="AlphaFoldDB" id="A6IW99"/>